<dbReference type="PROSITE" id="PS50889">
    <property type="entry name" value="S4"/>
    <property type="match status" value="1"/>
</dbReference>
<dbReference type="Gene3D" id="3.10.290.10">
    <property type="entry name" value="RNA-binding S4 domain"/>
    <property type="match status" value="1"/>
</dbReference>
<dbReference type="InterPro" id="IPR018079">
    <property type="entry name" value="Ribosomal_uS4_CS"/>
</dbReference>
<dbReference type="GO" id="GO:0015935">
    <property type="term" value="C:small ribosomal subunit"/>
    <property type="evidence" value="ECO:0007669"/>
    <property type="project" value="TreeGrafter"/>
</dbReference>
<evidence type="ECO:0000256" key="6">
    <source>
        <dbReference type="PROSITE-ProRule" id="PRU00182"/>
    </source>
</evidence>
<name>A0A1D8DA78_9EUKA</name>
<accession>A0A1D8DA78</accession>
<dbReference type="SUPFAM" id="SSF55174">
    <property type="entry name" value="Alpha-L RNA-binding motif"/>
    <property type="match status" value="1"/>
</dbReference>
<protein>
    <submittedName>
        <fullName evidence="8">Ribosomal protein small subunit 4</fullName>
    </submittedName>
</protein>
<dbReference type="InterPro" id="IPR002942">
    <property type="entry name" value="S4_RNA-bd"/>
</dbReference>
<keyword evidence="2 6" id="KW-0699">rRNA-binding</keyword>
<evidence type="ECO:0000313" key="8">
    <source>
        <dbReference type="EMBL" id="AOS85550.1"/>
    </source>
</evidence>
<keyword evidence="3 6" id="KW-0694">RNA-binding</keyword>
<dbReference type="GO" id="GO:0003735">
    <property type="term" value="F:structural constituent of ribosome"/>
    <property type="evidence" value="ECO:0007669"/>
    <property type="project" value="TreeGrafter"/>
</dbReference>
<evidence type="ECO:0000256" key="3">
    <source>
        <dbReference type="ARBA" id="ARBA00022884"/>
    </source>
</evidence>
<dbReference type="RefSeq" id="YP_009308412.1">
    <property type="nucleotide sequence ID" value="NC_031417.1"/>
</dbReference>
<keyword evidence="5" id="KW-0687">Ribonucleoprotein</keyword>
<sequence length="242" mass="29472">MVTKAFYKIFKLTKLVKLNKGDITGSLISKRRRGWEIIWMLYYQSLHRRDKKKYNKNNLFRDFFRMMYIPKPIHQKRKSRFTKYFYHRMQFRLFYGCLKTKYIKKAIMLSQKKLNKISYFIYLMELRLDVILYRLNLTATIREARQLVLHGKVKVNNLIIKNPSYALRLDDLLSFKKSSIYFLKKKIYKNIKQGNFIISSIPNYLEYSYKNLKFKVTYFNIMDLPKISKLNRNAYSHLIGLN</sequence>
<keyword evidence="8" id="KW-0496">Mitochondrion</keyword>
<dbReference type="GO" id="GO:0042274">
    <property type="term" value="P:ribosomal small subunit biogenesis"/>
    <property type="evidence" value="ECO:0007669"/>
    <property type="project" value="TreeGrafter"/>
</dbReference>
<reference evidence="8" key="1">
    <citation type="submission" date="2016-07" db="EMBL/GenBank/DDBJ databases">
        <title>Evolution of an obligate endosymbiont from a free-living kinetoplastid protist.</title>
        <authorList>
            <person name="Tanifuji G."/>
            <person name="Curtis B.A."/>
            <person name="Cenci U."/>
            <person name="David V."/>
            <person name="Dean S."/>
            <person name="Fiala I."/>
            <person name="Flegontov P."/>
            <person name="Kelly S."/>
            <person name="Johnson-MacKinnon J."/>
            <person name="Moog D."/>
            <person name="Nakayama T."/>
            <person name="Onodera N.T."/>
            <person name="Inagaki Y."/>
            <person name="Hashimoto T."/>
            <person name="Gull K."/>
            <person name="Lukes J."/>
            <person name="Archibald J.M."/>
        </authorList>
    </citation>
    <scope>NUCLEOTIDE SEQUENCE</scope>
</reference>
<evidence type="ECO:0000256" key="5">
    <source>
        <dbReference type="ARBA" id="ARBA00023274"/>
    </source>
</evidence>
<dbReference type="Pfam" id="PF01479">
    <property type="entry name" value="S4"/>
    <property type="match status" value="1"/>
</dbReference>
<dbReference type="CDD" id="cd00165">
    <property type="entry name" value="S4"/>
    <property type="match status" value="1"/>
</dbReference>
<geneLocation type="mitochondrion" evidence="8"/>
<dbReference type="EMBL" id="KX611830">
    <property type="protein sequence ID" value="AOS85550.1"/>
    <property type="molecule type" value="Genomic_DNA"/>
</dbReference>
<dbReference type="AlphaFoldDB" id="A0A1D8DA78"/>
<dbReference type="GO" id="GO:0019843">
    <property type="term" value="F:rRNA binding"/>
    <property type="evidence" value="ECO:0007669"/>
    <property type="project" value="UniProtKB-KW"/>
</dbReference>
<organism evidence="8">
    <name type="scientific">Paramoeba pemaquidensis</name>
    <dbReference type="NCBI Taxonomy" id="180228"/>
    <lineage>
        <taxon>Eukaryota</taxon>
        <taxon>Amoebozoa</taxon>
        <taxon>Discosea</taxon>
        <taxon>Flabellinia</taxon>
        <taxon>Dactylopodida</taxon>
        <taxon>Paramoebidae</taxon>
        <taxon>Paramoeba</taxon>
    </lineage>
</organism>
<dbReference type="InterPro" id="IPR022801">
    <property type="entry name" value="Ribosomal_uS4"/>
</dbReference>
<dbReference type="PANTHER" id="PTHR11831">
    <property type="entry name" value="30S 40S RIBOSOMAL PROTEIN"/>
    <property type="match status" value="1"/>
</dbReference>
<evidence type="ECO:0000256" key="4">
    <source>
        <dbReference type="ARBA" id="ARBA00022980"/>
    </source>
</evidence>
<dbReference type="PANTHER" id="PTHR11831:SF4">
    <property type="entry name" value="SMALL RIBOSOMAL SUBUNIT PROTEIN US4M"/>
    <property type="match status" value="1"/>
</dbReference>
<proteinExistence type="inferred from homology"/>
<evidence type="ECO:0000256" key="2">
    <source>
        <dbReference type="ARBA" id="ARBA00022730"/>
    </source>
</evidence>
<evidence type="ECO:0000256" key="1">
    <source>
        <dbReference type="ARBA" id="ARBA00007465"/>
    </source>
</evidence>
<dbReference type="InterPro" id="IPR036986">
    <property type="entry name" value="S4_RNA-bd_sf"/>
</dbReference>
<feature type="domain" description="RNA-binding S4" evidence="7">
    <location>
        <begin position="126"/>
        <end position="188"/>
    </location>
</feature>
<dbReference type="Gene3D" id="1.10.1050.10">
    <property type="entry name" value="Ribosomal Protein S4 Delta 41, Chain A, domain 1"/>
    <property type="match status" value="1"/>
</dbReference>
<dbReference type="GeneID" id="29292412"/>
<dbReference type="SMART" id="SM00363">
    <property type="entry name" value="S4"/>
    <property type="match status" value="1"/>
</dbReference>
<keyword evidence="4 8" id="KW-0689">Ribosomal protein</keyword>
<comment type="similarity">
    <text evidence="1">Belongs to the universal ribosomal protein uS4 family.</text>
</comment>
<evidence type="ECO:0000259" key="7">
    <source>
        <dbReference type="SMART" id="SM00363"/>
    </source>
</evidence>
<gene>
    <name evidence="8" type="primary">rps4</name>
</gene>
<dbReference type="PROSITE" id="PS00632">
    <property type="entry name" value="RIBOSOMAL_S4"/>
    <property type="match status" value="1"/>
</dbReference>